<dbReference type="Pfam" id="PF08240">
    <property type="entry name" value="ADH_N"/>
    <property type="match status" value="1"/>
</dbReference>
<keyword evidence="4" id="KW-0862">Zinc</keyword>
<name>A0A6J7CQZ6_9ZZZZ</name>
<dbReference type="Pfam" id="PF00107">
    <property type="entry name" value="ADH_zinc_N"/>
    <property type="match status" value="1"/>
</dbReference>
<feature type="domain" description="Enoyl reductase (ER)" evidence="6">
    <location>
        <begin position="14"/>
        <end position="352"/>
    </location>
</feature>
<evidence type="ECO:0000259" key="6">
    <source>
        <dbReference type="SMART" id="SM00829"/>
    </source>
</evidence>
<protein>
    <submittedName>
        <fullName evidence="7">Unannotated protein</fullName>
    </submittedName>
</protein>
<dbReference type="InterPro" id="IPR002328">
    <property type="entry name" value="ADH_Zn_CS"/>
</dbReference>
<dbReference type="GO" id="GO:0008270">
    <property type="term" value="F:zinc ion binding"/>
    <property type="evidence" value="ECO:0007669"/>
    <property type="project" value="InterPro"/>
</dbReference>
<dbReference type="PANTHER" id="PTHR42940:SF8">
    <property type="entry name" value="VACUOLAR PROTEIN SORTING-ASSOCIATED PROTEIN 11"/>
    <property type="match status" value="1"/>
</dbReference>
<organism evidence="7">
    <name type="scientific">freshwater metagenome</name>
    <dbReference type="NCBI Taxonomy" id="449393"/>
    <lineage>
        <taxon>unclassified sequences</taxon>
        <taxon>metagenomes</taxon>
        <taxon>ecological metagenomes</taxon>
    </lineage>
</organism>
<keyword evidence="3" id="KW-0479">Metal-binding</keyword>
<dbReference type="InterPro" id="IPR036291">
    <property type="entry name" value="NAD(P)-bd_dom_sf"/>
</dbReference>
<evidence type="ECO:0000256" key="3">
    <source>
        <dbReference type="ARBA" id="ARBA00022723"/>
    </source>
</evidence>
<dbReference type="PANTHER" id="PTHR42940">
    <property type="entry name" value="ALCOHOL DEHYDROGENASE 1-RELATED"/>
    <property type="match status" value="1"/>
</dbReference>
<dbReference type="InterPro" id="IPR011032">
    <property type="entry name" value="GroES-like_sf"/>
</dbReference>
<accession>A0A6J7CQZ6</accession>
<evidence type="ECO:0000256" key="5">
    <source>
        <dbReference type="ARBA" id="ARBA00023002"/>
    </source>
</evidence>
<gene>
    <name evidence="7" type="ORF">UFOPK3376_00262</name>
</gene>
<proteinExistence type="inferred from homology"/>
<dbReference type="EMBL" id="CAFBLP010000004">
    <property type="protein sequence ID" value="CAB4861042.1"/>
    <property type="molecule type" value="Genomic_DNA"/>
</dbReference>
<evidence type="ECO:0000256" key="4">
    <source>
        <dbReference type="ARBA" id="ARBA00022833"/>
    </source>
</evidence>
<dbReference type="InterPro" id="IPR013154">
    <property type="entry name" value="ADH-like_N"/>
</dbReference>
<dbReference type="SUPFAM" id="SSF50129">
    <property type="entry name" value="GroES-like"/>
    <property type="match status" value="1"/>
</dbReference>
<dbReference type="GO" id="GO:0016491">
    <property type="term" value="F:oxidoreductase activity"/>
    <property type="evidence" value="ECO:0007669"/>
    <property type="project" value="UniProtKB-KW"/>
</dbReference>
<evidence type="ECO:0000256" key="2">
    <source>
        <dbReference type="ARBA" id="ARBA00008072"/>
    </source>
</evidence>
<dbReference type="PROSITE" id="PS00059">
    <property type="entry name" value="ADH_ZINC"/>
    <property type="match status" value="1"/>
</dbReference>
<reference evidence="7" key="1">
    <citation type="submission" date="2020-05" db="EMBL/GenBank/DDBJ databases">
        <authorList>
            <person name="Chiriac C."/>
            <person name="Salcher M."/>
            <person name="Ghai R."/>
            <person name="Kavagutti S V."/>
        </authorList>
    </citation>
    <scope>NUCLEOTIDE SEQUENCE</scope>
</reference>
<dbReference type="CDD" id="cd05284">
    <property type="entry name" value="arabinose_DH_like"/>
    <property type="match status" value="1"/>
</dbReference>
<dbReference type="SUPFAM" id="SSF51735">
    <property type="entry name" value="NAD(P)-binding Rossmann-fold domains"/>
    <property type="match status" value="1"/>
</dbReference>
<comment type="cofactor">
    <cofactor evidence="1">
        <name>Zn(2+)</name>
        <dbReference type="ChEBI" id="CHEBI:29105"/>
    </cofactor>
</comment>
<keyword evidence="5" id="KW-0560">Oxidoreductase</keyword>
<dbReference type="InterPro" id="IPR020843">
    <property type="entry name" value="ER"/>
</dbReference>
<sequence>MTTAATPSTMLAYRLLEWQQPPQLVEVDVPRIGPGEVLVKVAGNGLCHSDLTMMAIPGSIGEMIGWHMPFTLGHEVGGWIESIGADVTGFDVGQAVALVSPSSCGTCGLCLRGRDSACPHGLAGRGYGRDGGLAQFVAARAPRDVVPIGSLDPRHAAPLTDAGATSYHAVRKVLHKLTPGSTAVVIGAGGLGAFAVQILRALSPATVIAIDNNPARLGYATELGAHHTATGVDPQTAGQVRRLTNGEGATAVLDFVGIDATIEMGVGAVQPYGTYAVIGSNGGTFKRPWYGGLPRDGEVINFQGSSVSDAHEVVRLAEQGLIRSDADLFTLDNVAEAYDALHNGRLRGRAVVTPW</sequence>
<comment type="similarity">
    <text evidence="2">Belongs to the zinc-containing alcohol dehydrogenase family.</text>
</comment>
<dbReference type="SMART" id="SM00829">
    <property type="entry name" value="PKS_ER"/>
    <property type="match status" value="1"/>
</dbReference>
<dbReference type="AlphaFoldDB" id="A0A6J7CQZ6"/>
<dbReference type="Gene3D" id="3.40.50.720">
    <property type="entry name" value="NAD(P)-binding Rossmann-like Domain"/>
    <property type="match status" value="1"/>
</dbReference>
<dbReference type="InterPro" id="IPR013149">
    <property type="entry name" value="ADH-like_C"/>
</dbReference>
<evidence type="ECO:0000256" key="1">
    <source>
        <dbReference type="ARBA" id="ARBA00001947"/>
    </source>
</evidence>
<dbReference type="Gene3D" id="3.90.180.10">
    <property type="entry name" value="Medium-chain alcohol dehydrogenases, catalytic domain"/>
    <property type="match status" value="1"/>
</dbReference>
<evidence type="ECO:0000313" key="7">
    <source>
        <dbReference type="EMBL" id="CAB4861042.1"/>
    </source>
</evidence>